<sequence>MNAGRPHPERSRAVLIGVGAYDHSDRLPPIPAAARNLIDLNWLLTGEGGVVRTENCWTVLDPAGSAEVGDLVERSAEQAGDMLLVYYTGHGLLDRRGRLHLTLTGTHPDRAGYTALPFTTLRESILDSPATTRILILDCCFSGRAFDALSDGPDAILGQADIAGTYTITSSARNETSYAPPGHRNTAFTGALLAAATSTPGLVLDDLYTHTRQHLRRHGHPQPQRRAVDTAGRVVLFPHSPSSRSVDERGRPSTPRRADRHPPQRTLHPSVIAPNTLTTQFEASHLPLIEPPTFTTSLPPGNYWDEPVKARRNLLRVGVVGAIAILPIVLVLIMSFGFPFSTDTHKDAPTTITPAETRLTTTSDPAPDPPVFPVPLSTTTTPFIVF</sequence>
<feature type="domain" description="Peptidase C14 caspase" evidence="3">
    <location>
        <begin position="11"/>
        <end position="222"/>
    </location>
</feature>
<organism evidence="4 5">
    <name type="scientific">Nocardia bovistercoris</name>
    <dbReference type="NCBI Taxonomy" id="2785916"/>
    <lineage>
        <taxon>Bacteria</taxon>
        <taxon>Bacillati</taxon>
        <taxon>Actinomycetota</taxon>
        <taxon>Actinomycetes</taxon>
        <taxon>Mycobacteriales</taxon>
        <taxon>Nocardiaceae</taxon>
        <taxon>Nocardia</taxon>
    </lineage>
</organism>
<name>A0A931N853_9NOCA</name>
<reference evidence="4" key="1">
    <citation type="submission" date="2020-11" db="EMBL/GenBank/DDBJ databases">
        <title>Nocardia NEAU-351.nov., a novel actinomycete isolated from the cow dung.</title>
        <authorList>
            <person name="Zhang X."/>
        </authorList>
    </citation>
    <scope>NUCLEOTIDE SEQUENCE</scope>
    <source>
        <strain evidence="4">NEAU-351</strain>
    </source>
</reference>
<dbReference type="EMBL" id="JADMLG010000024">
    <property type="protein sequence ID" value="MBH0781418.1"/>
    <property type="molecule type" value="Genomic_DNA"/>
</dbReference>
<proteinExistence type="predicted"/>
<feature type="compositionally biased region" description="Basic and acidic residues" evidence="1">
    <location>
        <begin position="245"/>
        <end position="262"/>
    </location>
</feature>
<dbReference type="GO" id="GO:0004197">
    <property type="term" value="F:cysteine-type endopeptidase activity"/>
    <property type="evidence" value="ECO:0007669"/>
    <property type="project" value="InterPro"/>
</dbReference>
<gene>
    <name evidence="4" type="ORF">IT779_34625</name>
</gene>
<keyword evidence="2" id="KW-1133">Transmembrane helix</keyword>
<dbReference type="NCBIfam" id="NF047832">
    <property type="entry name" value="caspase_w_EACC1"/>
    <property type="match status" value="1"/>
</dbReference>
<dbReference type="InterPro" id="IPR011600">
    <property type="entry name" value="Pept_C14_caspase"/>
</dbReference>
<keyword evidence="2" id="KW-0812">Transmembrane</keyword>
<keyword evidence="2" id="KW-0472">Membrane</keyword>
<dbReference type="InterPro" id="IPR029030">
    <property type="entry name" value="Caspase-like_dom_sf"/>
</dbReference>
<evidence type="ECO:0000313" key="5">
    <source>
        <dbReference type="Proteomes" id="UP000655751"/>
    </source>
</evidence>
<feature type="transmembrane region" description="Helical" evidence="2">
    <location>
        <begin position="314"/>
        <end position="338"/>
    </location>
</feature>
<keyword evidence="5" id="KW-1185">Reference proteome</keyword>
<evidence type="ECO:0000313" key="4">
    <source>
        <dbReference type="EMBL" id="MBH0781418.1"/>
    </source>
</evidence>
<dbReference type="Gene3D" id="3.40.50.1460">
    <property type="match status" value="1"/>
</dbReference>
<dbReference type="Pfam" id="PF00656">
    <property type="entry name" value="Peptidase_C14"/>
    <property type="match status" value="1"/>
</dbReference>
<protein>
    <submittedName>
        <fullName evidence="4">Caspase family protein</fullName>
    </submittedName>
</protein>
<feature type="region of interest" description="Disordered" evidence="1">
    <location>
        <begin position="237"/>
        <end position="270"/>
    </location>
</feature>
<dbReference type="Proteomes" id="UP000655751">
    <property type="component" value="Unassembled WGS sequence"/>
</dbReference>
<evidence type="ECO:0000256" key="1">
    <source>
        <dbReference type="SAM" id="MobiDB-lite"/>
    </source>
</evidence>
<evidence type="ECO:0000259" key="3">
    <source>
        <dbReference type="Pfam" id="PF00656"/>
    </source>
</evidence>
<dbReference type="AlphaFoldDB" id="A0A931N853"/>
<accession>A0A931N853</accession>
<comment type="caution">
    <text evidence="4">The sequence shown here is derived from an EMBL/GenBank/DDBJ whole genome shotgun (WGS) entry which is preliminary data.</text>
</comment>
<dbReference type="RefSeq" id="WP_196153699.1">
    <property type="nucleotide sequence ID" value="NZ_JADMLG010000024.1"/>
</dbReference>
<dbReference type="GO" id="GO:0006508">
    <property type="term" value="P:proteolysis"/>
    <property type="evidence" value="ECO:0007669"/>
    <property type="project" value="InterPro"/>
</dbReference>
<dbReference type="SUPFAM" id="SSF52129">
    <property type="entry name" value="Caspase-like"/>
    <property type="match status" value="1"/>
</dbReference>
<evidence type="ECO:0000256" key="2">
    <source>
        <dbReference type="SAM" id="Phobius"/>
    </source>
</evidence>